<proteinExistence type="predicted"/>
<evidence type="ECO:0000313" key="1">
    <source>
        <dbReference type="EMBL" id="CDF33328.1"/>
    </source>
</evidence>
<dbReference type="EMBL" id="HG001641">
    <property type="protein sequence ID" value="CDF33328.1"/>
    <property type="molecule type" value="Genomic_DNA"/>
</dbReference>
<dbReference type="AlphaFoldDB" id="R7Q646"/>
<name>R7Q646_CHOCR</name>
<sequence>MHPGQSPCSVGIHCDPDRMCPVVNGVAELFLRLQVPNERLPPRRPHGSSPVLTHCHAVHQKACAHASLAQSATPSAHPTVSSGIETTVLTQWPCNAM</sequence>
<accession>R7Q646</accession>
<evidence type="ECO:0000313" key="2">
    <source>
        <dbReference type="Proteomes" id="UP000012073"/>
    </source>
</evidence>
<keyword evidence="2" id="KW-1185">Reference proteome</keyword>
<dbReference type="Proteomes" id="UP000012073">
    <property type="component" value="Unassembled WGS sequence"/>
</dbReference>
<organism evidence="1 2">
    <name type="scientific">Chondrus crispus</name>
    <name type="common">Carrageen Irish moss</name>
    <name type="synonym">Polymorpha crispa</name>
    <dbReference type="NCBI Taxonomy" id="2769"/>
    <lineage>
        <taxon>Eukaryota</taxon>
        <taxon>Rhodophyta</taxon>
        <taxon>Florideophyceae</taxon>
        <taxon>Rhodymeniophycidae</taxon>
        <taxon>Gigartinales</taxon>
        <taxon>Gigartinaceae</taxon>
        <taxon>Chondrus</taxon>
    </lineage>
</organism>
<gene>
    <name evidence="1" type="ORF">CHC_T00002229001</name>
</gene>
<dbReference type="KEGG" id="ccp:CHC_T00002229001"/>
<dbReference type="GeneID" id="17320859"/>
<dbReference type="Gramene" id="CDF33328">
    <property type="protein sequence ID" value="CDF33328"/>
    <property type="gene ID" value="CHC_T00002229001"/>
</dbReference>
<reference evidence="2" key="1">
    <citation type="journal article" date="2013" name="Proc. Natl. Acad. Sci. U.S.A.">
        <title>Genome structure and metabolic features in the red seaweed Chondrus crispus shed light on evolution of the Archaeplastida.</title>
        <authorList>
            <person name="Collen J."/>
            <person name="Porcel B."/>
            <person name="Carre W."/>
            <person name="Ball S.G."/>
            <person name="Chaparro C."/>
            <person name="Tonon T."/>
            <person name="Barbeyron T."/>
            <person name="Michel G."/>
            <person name="Noel B."/>
            <person name="Valentin K."/>
            <person name="Elias M."/>
            <person name="Artiguenave F."/>
            <person name="Arun A."/>
            <person name="Aury J.M."/>
            <person name="Barbosa-Neto J.F."/>
            <person name="Bothwell J.H."/>
            <person name="Bouget F.Y."/>
            <person name="Brillet L."/>
            <person name="Cabello-Hurtado F."/>
            <person name="Capella-Gutierrez S."/>
            <person name="Charrier B."/>
            <person name="Cladiere L."/>
            <person name="Cock J.M."/>
            <person name="Coelho S.M."/>
            <person name="Colleoni C."/>
            <person name="Czjzek M."/>
            <person name="Da Silva C."/>
            <person name="Delage L."/>
            <person name="Denoeud F."/>
            <person name="Deschamps P."/>
            <person name="Dittami S.M."/>
            <person name="Gabaldon T."/>
            <person name="Gachon C.M."/>
            <person name="Groisillier A."/>
            <person name="Herve C."/>
            <person name="Jabbari K."/>
            <person name="Katinka M."/>
            <person name="Kloareg B."/>
            <person name="Kowalczyk N."/>
            <person name="Labadie K."/>
            <person name="Leblanc C."/>
            <person name="Lopez P.J."/>
            <person name="McLachlan D.H."/>
            <person name="Meslet-Cladiere L."/>
            <person name="Moustafa A."/>
            <person name="Nehr Z."/>
            <person name="Nyvall Collen P."/>
            <person name="Panaud O."/>
            <person name="Partensky F."/>
            <person name="Poulain J."/>
            <person name="Rensing S.A."/>
            <person name="Rousvoal S."/>
            <person name="Samson G."/>
            <person name="Symeonidi A."/>
            <person name="Weissenbach J."/>
            <person name="Zambounis A."/>
            <person name="Wincker P."/>
            <person name="Boyen C."/>
        </authorList>
    </citation>
    <scope>NUCLEOTIDE SEQUENCE [LARGE SCALE GENOMIC DNA]</scope>
    <source>
        <strain evidence="2">cv. Stackhouse</strain>
    </source>
</reference>
<protein>
    <submittedName>
        <fullName evidence="1">Uncharacterized protein</fullName>
    </submittedName>
</protein>
<dbReference type="RefSeq" id="XP_005713131.1">
    <property type="nucleotide sequence ID" value="XM_005713074.1"/>
</dbReference>